<dbReference type="Pfam" id="PF00085">
    <property type="entry name" value="Thioredoxin"/>
    <property type="match status" value="1"/>
</dbReference>
<keyword evidence="3" id="KW-1015">Disulfide bond</keyword>
<dbReference type="EMBL" id="NWMW01000002">
    <property type="protein sequence ID" value="PCD01865.1"/>
    <property type="molecule type" value="Genomic_DNA"/>
</dbReference>
<evidence type="ECO:0000256" key="4">
    <source>
        <dbReference type="ARBA" id="ARBA00023284"/>
    </source>
</evidence>
<keyword evidence="2" id="KW-0249">Electron transport</keyword>
<proteinExistence type="predicted"/>
<dbReference type="CDD" id="cd02947">
    <property type="entry name" value="TRX_family"/>
    <property type="match status" value="1"/>
</dbReference>
<sequence>MGALSVSPSRGAALATLGLSAADKEAVEAFRRDIVEPSMTELVIVYFTAEWCGPCKALGPVIEKVAGEYAPKGVRLAKIDVDKSQFIAAQFQVRSVPTVYTMFQGQLVADLGQARTESALKANLDQILRQLPIAGADQQAEAELEPLIEMAEGVLGEGDSARALSIYDQLAEMAPEHAAVAGGRARALIALGRLDEAEGALAALPDEAAKSPEVARANAALALAREAAPVDDLAGLKAQVAANPDDPALAYELAGGLMAAGERDAAADLLLRMIQADRDWNEGAARQRLLKLFEVVGLEDPWVSQQRRRLSAILFG</sequence>
<dbReference type="PANTHER" id="PTHR45663">
    <property type="entry name" value="GEO12009P1"/>
    <property type="match status" value="1"/>
</dbReference>
<organism evidence="6 7">
    <name type="scientific">Sphingomonas spermidinifaciens</name>
    <dbReference type="NCBI Taxonomy" id="1141889"/>
    <lineage>
        <taxon>Bacteria</taxon>
        <taxon>Pseudomonadati</taxon>
        <taxon>Pseudomonadota</taxon>
        <taxon>Alphaproteobacteria</taxon>
        <taxon>Sphingomonadales</taxon>
        <taxon>Sphingomonadaceae</taxon>
        <taxon>Sphingomonas</taxon>
    </lineage>
</organism>
<feature type="domain" description="Thioredoxin" evidence="5">
    <location>
        <begin position="15"/>
        <end position="129"/>
    </location>
</feature>
<dbReference type="InterPro" id="IPR036249">
    <property type="entry name" value="Thioredoxin-like_sf"/>
</dbReference>
<evidence type="ECO:0000256" key="2">
    <source>
        <dbReference type="ARBA" id="ARBA00022982"/>
    </source>
</evidence>
<dbReference type="Pfam" id="PF14561">
    <property type="entry name" value="TPR_20"/>
    <property type="match status" value="1"/>
</dbReference>
<keyword evidence="7" id="KW-1185">Reference proteome</keyword>
<dbReference type="InterPro" id="IPR013766">
    <property type="entry name" value="Thioredoxin_domain"/>
</dbReference>
<dbReference type="InterPro" id="IPR017937">
    <property type="entry name" value="Thioredoxin_CS"/>
</dbReference>
<dbReference type="OrthoDB" id="9790390at2"/>
<dbReference type="PROSITE" id="PS51352">
    <property type="entry name" value="THIOREDOXIN_2"/>
    <property type="match status" value="1"/>
</dbReference>
<dbReference type="SUPFAM" id="SSF52833">
    <property type="entry name" value="Thioredoxin-like"/>
    <property type="match status" value="1"/>
</dbReference>
<dbReference type="GO" id="GO:0006950">
    <property type="term" value="P:response to stress"/>
    <property type="evidence" value="ECO:0007669"/>
    <property type="project" value="UniProtKB-ARBA"/>
</dbReference>
<name>A0A2A4B1M9_9SPHN</name>
<dbReference type="PANTHER" id="PTHR45663:SF11">
    <property type="entry name" value="GEO12009P1"/>
    <property type="match status" value="1"/>
</dbReference>
<protein>
    <submittedName>
        <fullName evidence="6">Co-chaperone YbbN</fullName>
    </submittedName>
</protein>
<gene>
    <name evidence="6" type="ORF">COC42_10150</name>
</gene>
<accession>A0A2A4B1M9</accession>
<evidence type="ECO:0000313" key="6">
    <source>
        <dbReference type="EMBL" id="PCD01865.1"/>
    </source>
</evidence>
<dbReference type="Gene3D" id="3.40.30.10">
    <property type="entry name" value="Glutaredoxin"/>
    <property type="match status" value="1"/>
</dbReference>
<keyword evidence="4" id="KW-0676">Redox-active center</keyword>
<dbReference type="AlphaFoldDB" id="A0A2A4B1M9"/>
<dbReference type="PROSITE" id="PS00194">
    <property type="entry name" value="THIOREDOXIN_1"/>
    <property type="match status" value="1"/>
</dbReference>
<dbReference type="SUPFAM" id="SSF48452">
    <property type="entry name" value="TPR-like"/>
    <property type="match status" value="1"/>
</dbReference>
<dbReference type="Proteomes" id="UP000218366">
    <property type="component" value="Unassembled WGS sequence"/>
</dbReference>
<dbReference type="GO" id="GO:0015035">
    <property type="term" value="F:protein-disulfide reductase activity"/>
    <property type="evidence" value="ECO:0007669"/>
    <property type="project" value="TreeGrafter"/>
</dbReference>
<reference evidence="6 7" key="1">
    <citation type="submission" date="2017-09" db="EMBL/GenBank/DDBJ databases">
        <title>Sphingomonas spermidinifaciens 9NM-10, whole genome shotgun sequence.</title>
        <authorList>
            <person name="Feng G."/>
            <person name="Zhu H."/>
        </authorList>
    </citation>
    <scope>NUCLEOTIDE SEQUENCE [LARGE SCALE GENOMIC DNA]</scope>
    <source>
        <strain evidence="6 7">9NM-10</strain>
    </source>
</reference>
<dbReference type="Gene3D" id="1.25.40.10">
    <property type="entry name" value="Tetratricopeptide repeat domain"/>
    <property type="match status" value="2"/>
</dbReference>
<comment type="caution">
    <text evidence="6">The sequence shown here is derived from an EMBL/GenBank/DDBJ whole genome shotgun (WGS) entry which is preliminary data.</text>
</comment>
<evidence type="ECO:0000313" key="7">
    <source>
        <dbReference type="Proteomes" id="UP000218366"/>
    </source>
</evidence>
<dbReference type="Pfam" id="PF14559">
    <property type="entry name" value="TPR_19"/>
    <property type="match status" value="1"/>
</dbReference>
<dbReference type="InterPro" id="IPR011990">
    <property type="entry name" value="TPR-like_helical_dom_sf"/>
</dbReference>
<evidence type="ECO:0000256" key="3">
    <source>
        <dbReference type="ARBA" id="ARBA00023157"/>
    </source>
</evidence>
<evidence type="ECO:0000256" key="1">
    <source>
        <dbReference type="ARBA" id="ARBA00022448"/>
    </source>
</evidence>
<keyword evidence="1" id="KW-0813">Transport</keyword>
<dbReference type="GO" id="GO:0005737">
    <property type="term" value="C:cytoplasm"/>
    <property type="evidence" value="ECO:0007669"/>
    <property type="project" value="TreeGrafter"/>
</dbReference>
<evidence type="ECO:0000259" key="5">
    <source>
        <dbReference type="PROSITE" id="PS51352"/>
    </source>
</evidence>